<evidence type="ECO:0000313" key="4">
    <source>
        <dbReference type="EMBL" id="SMG14710.1"/>
    </source>
</evidence>
<evidence type="ECO:0000256" key="1">
    <source>
        <dbReference type="ARBA" id="ARBA00004442"/>
    </source>
</evidence>
<accession>A0A1X7IJN1</accession>
<evidence type="ECO:0008006" key="6">
    <source>
        <dbReference type="Google" id="ProtNLM"/>
    </source>
</evidence>
<dbReference type="OrthoDB" id="1264254at2"/>
<dbReference type="AlphaFoldDB" id="A0A1X7IJN1"/>
<evidence type="ECO:0000256" key="2">
    <source>
        <dbReference type="ARBA" id="ARBA00023136"/>
    </source>
</evidence>
<organism evidence="4 5">
    <name type="scientific">Marivirga sericea</name>
    <dbReference type="NCBI Taxonomy" id="1028"/>
    <lineage>
        <taxon>Bacteria</taxon>
        <taxon>Pseudomonadati</taxon>
        <taxon>Bacteroidota</taxon>
        <taxon>Cytophagia</taxon>
        <taxon>Cytophagales</taxon>
        <taxon>Marivirgaceae</taxon>
        <taxon>Marivirga</taxon>
    </lineage>
</organism>
<keyword evidence="5" id="KW-1185">Reference proteome</keyword>
<gene>
    <name evidence="4" type="ORF">SAMN05661096_00699</name>
</gene>
<evidence type="ECO:0000256" key="3">
    <source>
        <dbReference type="ARBA" id="ARBA00023237"/>
    </source>
</evidence>
<dbReference type="GO" id="GO:0009279">
    <property type="term" value="C:cell outer membrane"/>
    <property type="evidence" value="ECO:0007669"/>
    <property type="project" value="UniProtKB-SubCell"/>
</dbReference>
<sequence>MIRFILFLIFFLPIAVLGQDNWDQEGDLEDSQVIIEKNRKIDLPRINRDFKKVPEIKSIQSPIDVNFSSRQFIPSLSSLAPRIRVLTVQDEKLEKLYANQVKVGAGNYGASYLEGNFASKRNKDKGYGLHLFHQSYANGPIDKRNSGSGYQRVNPYGKYIFRKAILNAEAYYERHNNYLYGYDTAHCTEVDRDSLQRTFHTVGASISLQDENENSPYHYNLETDIYQLFTNINNSEFSFDYSFQNEFDLNEEFALYLNSDGYLTKLKFDLLDSAQNRNLLRFKPGIKFAKENLKVGLGLNMVHENDTLEGMNKFHIFPDLNIVYTPFDKLTLFAGVKGDVRANRYRDFLMENPYLDNTVNVYNTLMPFQFYGGANGAISNYLGYEIGFSVSSVRHNFGYEAVYNEREGEIRYRTKYFNDNNTEANVYASVSTSFSKLRANLRGDYFYYNVGETQLMPFRPNFRLKFNGEYWIANKLKIGLNAHLQGAMNNVNTFEQENAIYSFNIGESIPPIYDLGIKLGYQLSDRSGVFLHANNLIANKYEYYLGYPNRGFQLLGGFTYSF</sequence>
<name>A0A1X7IJN1_9BACT</name>
<dbReference type="RefSeq" id="WP_139827930.1">
    <property type="nucleotide sequence ID" value="NZ_FXAW01000001.1"/>
</dbReference>
<protein>
    <recommendedName>
        <fullName evidence="6">TonB dependent receptor</fullName>
    </recommendedName>
</protein>
<dbReference type="Gene3D" id="2.40.170.20">
    <property type="entry name" value="TonB-dependent receptor, beta-barrel domain"/>
    <property type="match status" value="1"/>
</dbReference>
<keyword evidence="2" id="KW-0472">Membrane</keyword>
<dbReference type="STRING" id="1028.SAMN05661096_00699"/>
<evidence type="ECO:0000313" key="5">
    <source>
        <dbReference type="Proteomes" id="UP000193804"/>
    </source>
</evidence>
<keyword evidence="3" id="KW-0998">Cell outer membrane</keyword>
<comment type="subcellular location">
    <subcellularLocation>
        <location evidence="1">Cell outer membrane</location>
    </subcellularLocation>
</comment>
<dbReference type="EMBL" id="FXAW01000001">
    <property type="protein sequence ID" value="SMG14710.1"/>
    <property type="molecule type" value="Genomic_DNA"/>
</dbReference>
<dbReference type="Proteomes" id="UP000193804">
    <property type="component" value="Unassembled WGS sequence"/>
</dbReference>
<proteinExistence type="predicted"/>
<reference evidence="5" key="1">
    <citation type="submission" date="2017-04" db="EMBL/GenBank/DDBJ databases">
        <authorList>
            <person name="Varghese N."/>
            <person name="Submissions S."/>
        </authorList>
    </citation>
    <scope>NUCLEOTIDE SEQUENCE [LARGE SCALE GENOMIC DNA]</scope>
    <source>
        <strain evidence="5">DSM 4125</strain>
    </source>
</reference>
<dbReference type="SUPFAM" id="SSF56935">
    <property type="entry name" value="Porins"/>
    <property type="match status" value="1"/>
</dbReference>
<dbReference type="InterPro" id="IPR036942">
    <property type="entry name" value="Beta-barrel_TonB_sf"/>
</dbReference>